<sequence>LHPASRKPYSYRLKLSPGCAASRFAPKRARILQALRFRSTVFSKKVVKWLFLSLIVQYST</sequence>
<proteinExistence type="predicted"/>
<name>A0ABS8G8L3_9ALTE</name>
<accession>A0ABS8G8L3</accession>
<keyword evidence="2" id="KW-1185">Reference proteome</keyword>
<gene>
    <name evidence="1" type="ORF">LJ739_11600</name>
</gene>
<dbReference type="RefSeq" id="WP_229160698.1">
    <property type="nucleotide sequence ID" value="NZ_JAJEWP010000003.1"/>
</dbReference>
<reference evidence="1 2" key="1">
    <citation type="submission" date="2021-10" db="EMBL/GenBank/DDBJ databases">
        <title>Draft genome of Aestuariibacter halophilus JC2043.</title>
        <authorList>
            <person name="Emsley S.A."/>
            <person name="Pfannmuller K.M."/>
            <person name="Ushijima B."/>
            <person name="Saw J.H."/>
            <person name="Videau P."/>
        </authorList>
    </citation>
    <scope>NUCLEOTIDE SEQUENCE [LARGE SCALE GENOMIC DNA]</scope>
    <source>
        <strain evidence="1 2">JC2043</strain>
    </source>
</reference>
<protein>
    <submittedName>
        <fullName evidence="1">Uncharacterized protein</fullName>
    </submittedName>
</protein>
<evidence type="ECO:0000313" key="1">
    <source>
        <dbReference type="EMBL" id="MCC2616885.1"/>
    </source>
</evidence>
<feature type="non-terminal residue" evidence="1">
    <location>
        <position position="1"/>
    </location>
</feature>
<dbReference type="EMBL" id="JAJEWP010000003">
    <property type="protein sequence ID" value="MCC2616885.1"/>
    <property type="molecule type" value="Genomic_DNA"/>
</dbReference>
<comment type="caution">
    <text evidence="1">The sequence shown here is derived from an EMBL/GenBank/DDBJ whole genome shotgun (WGS) entry which is preliminary data.</text>
</comment>
<evidence type="ECO:0000313" key="2">
    <source>
        <dbReference type="Proteomes" id="UP001520878"/>
    </source>
</evidence>
<organism evidence="1 2">
    <name type="scientific">Fluctibacter halophilus</name>
    <dbReference type="NCBI Taxonomy" id="226011"/>
    <lineage>
        <taxon>Bacteria</taxon>
        <taxon>Pseudomonadati</taxon>
        <taxon>Pseudomonadota</taxon>
        <taxon>Gammaproteobacteria</taxon>
        <taxon>Alteromonadales</taxon>
        <taxon>Alteromonadaceae</taxon>
        <taxon>Fluctibacter</taxon>
    </lineage>
</organism>
<dbReference type="Proteomes" id="UP001520878">
    <property type="component" value="Unassembled WGS sequence"/>
</dbReference>